<protein>
    <submittedName>
        <fullName evidence="1">HAD hydrolase-like protein</fullName>
    </submittedName>
</protein>
<organism evidence="1 2">
    <name type="scientific">Staphylococcus aureus</name>
    <dbReference type="NCBI Taxonomy" id="1280"/>
    <lineage>
        <taxon>Bacteria</taxon>
        <taxon>Bacillati</taxon>
        <taxon>Bacillota</taxon>
        <taxon>Bacilli</taxon>
        <taxon>Bacillales</taxon>
        <taxon>Staphylococcaceae</taxon>
        <taxon>Staphylococcus</taxon>
    </lineage>
</organism>
<dbReference type="InterPro" id="IPR041492">
    <property type="entry name" value="HAD_2"/>
</dbReference>
<name>A0A6B0CQA8_STAAU</name>
<sequence length="33" mass="3623">MKFDNYIFDFDGTLADTKKCGEVATQSAFKACG</sequence>
<proteinExistence type="predicted"/>
<dbReference type="InterPro" id="IPR036412">
    <property type="entry name" value="HAD-like_sf"/>
</dbReference>
<dbReference type="EMBL" id="WPVZ01000360">
    <property type="protein sequence ID" value="MVL45011.1"/>
    <property type="molecule type" value="Genomic_DNA"/>
</dbReference>
<keyword evidence="1" id="KW-0378">Hydrolase</keyword>
<dbReference type="SUPFAM" id="SSF56784">
    <property type="entry name" value="HAD-like"/>
    <property type="match status" value="1"/>
</dbReference>
<dbReference type="Gene3D" id="1.10.150.240">
    <property type="entry name" value="Putative phosphatase, domain 2"/>
    <property type="match status" value="1"/>
</dbReference>
<dbReference type="AlphaFoldDB" id="A0A6B0CQA8"/>
<dbReference type="Pfam" id="PF13419">
    <property type="entry name" value="HAD_2"/>
    <property type="match status" value="1"/>
</dbReference>
<accession>A0A6B0CQA8</accession>
<evidence type="ECO:0000313" key="2">
    <source>
        <dbReference type="Proteomes" id="UP000434412"/>
    </source>
</evidence>
<gene>
    <name evidence="1" type="ORF">GO941_05840</name>
</gene>
<dbReference type="InterPro" id="IPR023198">
    <property type="entry name" value="PGP-like_dom2"/>
</dbReference>
<comment type="caution">
    <text evidence="1">The sequence shown here is derived from an EMBL/GenBank/DDBJ whole genome shotgun (WGS) entry which is preliminary data.</text>
</comment>
<reference evidence="1 2" key="1">
    <citation type="submission" date="2019-11" db="EMBL/GenBank/DDBJ databases">
        <title>Implementation of targeted gown and glove precautions to prevent Staphylococcus aureus acquisition in community-based nursing homes.</title>
        <authorList>
            <person name="Stine O.C."/>
        </authorList>
    </citation>
    <scope>NUCLEOTIDE SEQUENCE [LARGE SCALE GENOMIC DNA]</scope>
    <source>
        <strain evidence="1 2">S_2023.LVRQ.AN</strain>
    </source>
</reference>
<feature type="non-terminal residue" evidence="1">
    <location>
        <position position="33"/>
    </location>
</feature>
<dbReference type="Proteomes" id="UP000434412">
    <property type="component" value="Unassembled WGS sequence"/>
</dbReference>
<dbReference type="GO" id="GO:0016787">
    <property type="term" value="F:hydrolase activity"/>
    <property type="evidence" value="ECO:0007669"/>
    <property type="project" value="UniProtKB-KW"/>
</dbReference>
<evidence type="ECO:0000313" key="1">
    <source>
        <dbReference type="EMBL" id="MVL45011.1"/>
    </source>
</evidence>